<evidence type="ECO:0000313" key="2">
    <source>
        <dbReference type="Proteomes" id="UP000775547"/>
    </source>
</evidence>
<evidence type="ECO:0008006" key="3">
    <source>
        <dbReference type="Google" id="ProtNLM"/>
    </source>
</evidence>
<comment type="caution">
    <text evidence="1">The sequence shown here is derived from an EMBL/GenBank/DDBJ whole genome shotgun (WGS) entry which is preliminary data.</text>
</comment>
<dbReference type="AlphaFoldDB" id="A0A9P7G3J7"/>
<keyword evidence="2" id="KW-1185">Reference proteome</keyword>
<evidence type="ECO:0000313" key="1">
    <source>
        <dbReference type="EMBL" id="KAG5642938.1"/>
    </source>
</evidence>
<dbReference type="EMBL" id="JABCKV010000145">
    <property type="protein sequence ID" value="KAG5642938.1"/>
    <property type="molecule type" value="Genomic_DNA"/>
</dbReference>
<dbReference type="Proteomes" id="UP000775547">
    <property type="component" value="Unassembled WGS sequence"/>
</dbReference>
<reference evidence="1" key="1">
    <citation type="submission" date="2020-07" db="EMBL/GenBank/DDBJ databases">
        <authorList>
            <person name="Nieuwenhuis M."/>
            <person name="Van De Peppel L.J.J."/>
        </authorList>
    </citation>
    <scope>NUCLEOTIDE SEQUENCE</scope>
    <source>
        <strain evidence="1">AP01</strain>
        <tissue evidence="1">Mycelium</tissue>
    </source>
</reference>
<accession>A0A9P7G3J7</accession>
<sequence>MPPRTRLPQELIDKIVVELAGDWRSLEALVTLDLDVRFIGAHARLREAFISNAHLGGYVKLLHLRTSDGMASPDILLMMPQLRTLDITGAGRHSLTSWSSIPAQIQTDILGICLLPTLIQLRVQKVVEFPLAILKKCPQLRDLQIPDGIQDTSELSSDLSLPDDQLRNSHVLPGYLESLTAFSYVPSSMHLDLSRLKNLRRVRFSTARESLPRSVEWGCRVLETIPEDNHVETVFFTLAGPPVSDDIGDVDPAIWGRIDNLLTQKRYSALRHVVVNSARYYFDFQIDRMLDQIVEAMPKLGEKGLIQDLRVYINKKWA</sequence>
<proteinExistence type="predicted"/>
<protein>
    <recommendedName>
        <fullName evidence="3">F-box domain-containing protein</fullName>
    </recommendedName>
</protein>
<dbReference type="OrthoDB" id="2745898at2759"/>
<reference evidence="1" key="2">
    <citation type="submission" date="2021-10" db="EMBL/GenBank/DDBJ databases">
        <title>Phylogenomics reveals ancestral predisposition of the termite-cultivated fungus Termitomyces towards a domesticated lifestyle.</title>
        <authorList>
            <person name="Auxier B."/>
            <person name="Grum-Grzhimaylo A."/>
            <person name="Cardenas M.E."/>
            <person name="Lodge J.D."/>
            <person name="Laessoe T."/>
            <person name="Pedersen O."/>
            <person name="Smith M.E."/>
            <person name="Kuyper T.W."/>
            <person name="Franco-Molano E.A."/>
            <person name="Baroni T.J."/>
            <person name="Aanen D.K."/>
        </authorList>
    </citation>
    <scope>NUCLEOTIDE SEQUENCE</scope>
    <source>
        <strain evidence="1">AP01</strain>
        <tissue evidence="1">Mycelium</tissue>
    </source>
</reference>
<organism evidence="1 2">
    <name type="scientific">Asterophora parasitica</name>
    <dbReference type="NCBI Taxonomy" id="117018"/>
    <lineage>
        <taxon>Eukaryota</taxon>
        <taxon>Fungi</taxon>
        <taxon>Dikarya</taxon>
        <taxon>Basidiomycota</taxon>
        <taxon>Agaricomycotina</taxon>
        <taxon>Agaricomycetes</taxon>
        <taxon>Agaricomycetidae</taxon>
        <taxon>Agaricales</taxon>
        <taxon>Tricholomatineae</taxon>
        <taxon>Lyophyllaceae</taxon>
        <taxon>Asterophora</taxon>
    </lineage>
</organism>
<dbReference type="SUPFAM" id="SSF52047">
    <property type="entry name" value="RNI-like"/>
    <property type="match status" value="1"/>
</dbReference>
<gene>
    <name evidence="1" type="ORF">DXG03_001855</name>
</gene>
<name>A0A9P7G3J7_9AGAR</name>